<keyword evidence="2" id="KW-0472">Membrane</keyword>
<evidence type="ECO:0000256" key="2">
    <source>
        <dbReference type="SAM" id="Phobius"/>
    </source>
</evidence>
<feature type="region of interest" description="Disordered" evidence="1">
    <location>
        <begin position="150"/>
        <end position="186"/>
    </location>
</feature>
<accession>A0A7E4V6L7</accession>
<keyword evidence="2" id="KW-1133">Transmembrane helix</keyword>
<feature type="compositionally biased region" description="Polar residues" evidence="1">
    <location>
        <begin position="255"/>
        <end position="269"/>
    </location>
</feature>
<feature type="compositionally biased region" description="Polar residues" evidence="1">
    <location>
        <begin position="216"/>
        <end position="233"/>
    </location>
</feature>
<organism evidence="3 4">
    <name type="scientific">Panagrellus redivivus</name>
    <name type="common">Microworm</name>
    <dbReference type="NCBI Taxonomy" id="6233"/>
    <lineage>
        <taxon>Eukaryota</taxon>
        <taxon>Metazoa</taxon>
        <taxon>Ecdysozoa</taxon>
        <taxon>Nematoda</taxon>
        <taxon>Chromadorea</taxon>
        <taxon>Rhabditida</taxon>
        <taxon>Tylenchina</taxon>
        <taxon>Panagrolaimomorpha</taxon>
        <taxon>Panagrolaimoidea</taxon>
        <taxon>Panagrolaimidae</taxon>
        <taxon>Panagrellus</taxon>
    </lineage>
</organism>
<dbReference type="WBParaSite" id="Pan_g16718.t1">
    <property type="protein sequence ID" value="Pan_g16718.t1"/>
    <property type="gene ID" value="Pan_g16718"/>
</dbReference>
<reference evidence="3" key="1">
    <citation type="journal article" date="2013" name="Genetics">
        <title>The draft genome and transcriptome of Panagrellus redivivus are shaped by the harsh demands of a free-living lifestyle.</title>
        <authorList>
            <person name="Srinivasan J."/>
            <person name="Dillman A.R."/>
            <person name="Macchietto M.G."/>
            <person name="Heikkinen L."/>
            <person name="Lakso M."/>
            <person name="Fracchia K.M."/>
            <person name="Antoshechkin I."/>
            <person name="Mortazavi A."/>
            <person name="Wong G."/>
            <person name="Sternberg P.W."/>
        </authorList>
    </citation>
    <scope>NUCLEOTIDE SEQUENCE [LARGE SCALE GENOMIC DNA]</scope>
    <source>
        <strain evidence="3">MT8872</strain>
    </source>
</reference>
<feature type="compositionally biased region" description="Low complexity" evidence="1">
    <location>
        <begin position="54"/>
        <end position="66"/>
    </location>
</feature>
<feature type="region of interest" description="Disordered" evidence="1">
    <location>
        <begin position="53"/>
        <end position="137"/>
    </location>
</feature>
<evidence type="ECO:0000256" key="1">
    <source>
        <dbReference type="SAM" id="MobiDB-lite"/>
    </source>
</evidence>
<name>A0A7E4V6L7_PANRE</name>
<feature type="region of interest" description="Disordered" evidence="1">
    <location>
        <begin position="208"/>
        <end position="302"/>
    </location>
</feature>
<evidence type="ECO:0000313" key="3">
    <source>
        <dbReference type="Proteomes" id="UP000492821"/>
    </source>
</evidence>
<sequence length="302" mass="32974">MSVEVLSGVVALTYYATTGTLLTLIFIGCTHKKPRRSHLYKSRDPTCESVSFMRQQARSSATQQSSITEEPSKPAKTAKSRYFFSSSKDNPKIQESSRIAAESSRPAASSTENQKPAKVQKTSKKKRRFGGHKSVTNASVQSVVGIGTTTKQSASAELTKNSAEKTRTSAEKTRTSAEKTSAENANQVKVPDVTPSMKAIVDWQDKMRQEFPEVTEPTQRGSTASVKQNTLPVSSEAVDVWTPPLNLHEDENGNKYLSSHSSNGSSDQPTAVKKSTKDSVYVLTAQPSVEKKSQYSSKRRDG</sequence>
<feature type="compositionally biased region" description="Polar residues" evidence="1">
    <location>
        <begin position="83"/>
        <end position="97"/>
    </location>
</feature>
<feature type="compositionally biased region" description="Basic and acidic residues" evidence="1">
    <location>
        <begin position="162"/>
        <end position="181"/>
    </location>
</feature>
<evidence type="ECO:0000313" key="4">
    <source>
        <dbReference type="WBParaSite" id="Pan_g16718.t1"/>
    </source>
</evidence>
<dbReference type="AlphaFoldDB" id="A0A7E4V6L7"/>
<dbReference type="Proteomes" id="UP000492821">
    <property type="component" value="Unassembled WGS sequence"/>
</dbReference>
<proteinExistence type="predicted"/>
<feature type="compositionally biased region" description="Basic residues" evidence="1">
    <location>
        <begin position="121"/>
        <end position="131"/>
    </location>
</feature>
<feature type="compositionally biased region" description="Polar residues" evidence="1">
    <location>
        <begin position="150"/>
        <end position="161"/>
    </location>
</feature>
<keyword evidence="2" id="KW-0812">Transmembrane</keyword>
<protein>
    <submittedName>
        <fullName evidence="4">TM238 protein</fullName>
    </submittedName>
</protein>
<feature type="compositionally biased region" description="Basic and acidic residues" evidence="1">
    <location>
        <begin position="289"/>
        <end position="302"/>
    </location>
</feature>
<keyword evidence="3" id="KW-1185">Reference proteome</keyword>
<reference evidence="4" key="2">
    <citation type="submission" date="2020-10" db="UniProtKB">
        <authorList>
            <consortium name="WormBaseParasite"/>
        </authorList>
    </citation>
    <scope>IDENTIFICATION</scope>
</reference>
<feature type="transmembrane region" description="Helical" evidence="2">
    <location>
        <begin position="12"/>
        <end position="31"/>
    </location>
</feature>